<evidence type="ECO:0000313" key="5">
    <source>
        <dbReference type="EMBL" id="MSS15707.1"/>
    </source>
</evidence>
<dbReference type="SUPFAM" id="SSF81296">
    <property type="entry name" value="E set domains"/>
    <property type="match status" value="1"/>
</dbReference>
<proteinExistence type="inferred from homology"/>
<dbReference type="InterPro" id="IPR017853">
    <property type="entry name" value="GH"/>
</dbReference>
<comment type="caution">
    <text evidence="5">The sequence shown here is derived from an EMBL/GenBank/DDBJ whole genome shotgun (WGS) entry which is preliminary data.</text>
</comment>
<dbReference type="Gene3D" id="2.60.40.10">
    <property type="entry name" value="Immunoglobulins"/>
    <property type="match status" value="1"/>
</dbReference>
<dbReference type="InterPro" id="IPR013780">
    <property type="entry name" value="Glyco_hydro_b"/>
</dbReference>
<dbReference type="InterPro" id="IPR045857">
    <property type="entry name" value="O16G_dom_2"/>
</dbReference>
<protein>
    <submittedName>
        <fullName evidence="5">Alpha-glycosidase</fullName>
    </submittedName>
</protein>
<accession>A0A6L5X7Z3</accession>
<evidence type="ECO:0000256" key="2">
    <source>
        <dbReference type="ARBA" id="ARBA00022801"/>
    </source>
</evidence>
<dbReference type="AlphaFoldDB" id="A0A6L5X7Z3"/>
<dbReference type="GO" id="GO:0005975">
    <property type="term" value="P:carbohydrate metabolic process"/>
    <property type="evidence" value="ECO:0007669"/>
    <property type="project" value="InterPro"/>
</dbReference>
<dbReference type="Gene3D" id="2.60.40.1180">
    <property type="entry name" value="Golgi alpha-mannosidase II"/>
    <property type="match status" value="1"/>
</dbReference>
<evidence type="ECO:0000259" key="4">
    <source>
        <dbReference type="SMART" id="SM00642"/>
    </source>
</evidence>
<keyword evidence="3 5" id="KW-0326">Glycosidase</keyword>
<organism evidence="5 6">
    <name type="scientific">Porcincola intestinalis</name>
    <dbReference type="NCBI Taxonomy" id="2606632"/>
    <lineage>
        <taxon>Bacteria</taxon>
        <taxon>Bacillati</taxon>
        <taxon>Bacillota</taxon>
        <taxon>Clostridia</taxon>
        <taxon>Lachnospirales</taxon>
        <taxon>Lachnospiraceae</taxon>
        <taxon>Porcincola</taxon>
    </lineage>
</organism>
<keyword evidence="2" id="KW-0378">Hydrolase</keyword>
<dbReference type="EMBL" id="VULZ01000014">
    <property type="protein sequence ID" value="MSS15707.1"/>
    <property type="molecule type" value="Genomic_DNA"/>
</dbReference>
<evidence type="ECO:0000256" key="1">
    <source>
        <dbReference type="ARBA" id="ARBA00008061"/>
    </source>
</evidence>
<keyword evidence="6" id="KW-1185">Reference proteome</keyword>
<name>A0A6L5X7Z3_9FIRM</name>
<sequence length="602" mass="70613">MIREAVRHTGTYPDVYLQNRRTLVFRIRTARADVQRCTLFCFARTEPEKVREIPMVWEYRDELFDYYAAVVTFHQIARYQKYYFRFDDALYYSAHGFSQRCPTDGFFEFLYANTTDAVTVPAWARGQVFYQIFPERFCNGDRGNDPDGCMPWGSPPDRVHDMGGDLRGIIRKLPYLKELGVDCLYLNPVFKGDFNHKYATTDYFEVDPQFGTNEDLKELVERVHASGMRIILDGVFNHCGIHFEPFQDLLKNQERSRYRDWFFVRDFPFDITHHDYECVGAYKYMPKLNSGNPEVRAFILRVMDFWISEFQIDGWRLDVADEVDESVWEMARIVLKQKHPNMLLLGETWGSGLRLMNGTQMDSIMNYMFRDAVRDFIALGTIRAEEFDARIQKMLSDYPVDMDLSMFLPLGSHDTERFLTLCGGDRRKMALAVVLQMSFMGSPSIYYGDECGMEGENDPDCRRCMIWEESERDQELYELYRSLIRIRKKEPALRTGRQRTILCCKDVYGYFRGEGRNAIYILVNTGVDDCDLRVPVVSEGRFRVLLQTDESRQERALISTEKEAQQHFLNEDVIHYKGYLNVTLAPYSAVIFKEDQTKEGIL</sequence>
<evidence type="ECO:0000313" key="6">
    <source>
        <dbReference type="Proteomes" id="UP000481852"/>
    </source>
</evidence>
<dbReference type="RefSeq" id="WP_154526823.1">
    <property type="nucleotide sequence ID" value="NZ_VULZ01000014.1"/>
</dbReference>
<dbReference type="CDD" id="cd02857">
    <property type="entry name" value="E_set_CDase_PDE_N"/>
    <property type="match status" value="1"/>
</dbReference>
<dbReference type="Pfam" id="PF00128">
    <property type="entry name" value="Alpha-amylase"/>
    <property type="match status" value="1"/>
</dbReference>
<dbReference type="Pfam" id="PF02903">
    <property type="entry name" value="Alpha-amylase_N"/>
    <property type="match status" value="1"/>
</dbReference>
<gene>
    <name evidence="5" type="ORF">FYJ35_11815</name>
</gene>
<dbReference type="Gene3D" id="3.90.400.10">
    <property type="entry name" value="Oligo-1,6-glucosidase, Domain 2"/>
    <property type="match status" value="1"/>
</dbReference>
<comment type="similarity">
    <text evidence="1">Belongs to the glycosyl hydrolase 13 family.</text>
</comment>
<dbReference type="Proteomes" id="UP000481852">
    <property type="component" value="Unassembled WGS sequence"/>
</dbReference>
<dbReference type="Gene3D" id="3.20.20.80">
    <property type="entry name" value="Glycosidases"/>
    <property type="match status" value="1"/>
</dbReference>
<dbReference type="InterPro" id="IPR004185">
    <property type="entry name" value="Glyco_hydro_13_lg-like_dom"/>
</dbReference>
<dbReference type="SUPFAM" id="SSF51445">
    <property type="entry name" value="(Trans)glycosidases"/>
    <property type="match status" value="1"/>
</dbReference>
<reference evidence="5 6" key="1">
    <citation type="submission" date="2019-08" db="EMBL/GenBank/DDBJ databases">
        <title>In-depth cultivation of the pig gut microbiome towards novel bacterial diversity and tailored functional studies.</title>
        <authorList>
            <person name="Wylensek D."/>
            <person name="Hitch T.C.A."/>
            <person name="Clavel T."/>
        </authorList>
    </citation>
    <scope>NUCLEOTIDE SEQUENCE [LARGE SCALE GENOMIC DNA]</scope>
    <source>
        <strain evidence="5 6">Oil+RF-744-WCA-WT-11</strain>
    </source>
</reference>
<dbReference type="InterPro" id="IPR013783">
    <property type="entry name" value="Ig-like_fold"/>
</dbReference>
<dbReference type="InterPro" id="IPR014756">
    <property type="entry name" value="Ig_E-set"/>
</dbReference>
<dbReference type="SMART" id="SM00642">
    <property type="entry name" value="Aamy"/>
    <property type="match status" value="1"/>
</dbReference>
<dbReference type="PANTHER" id="PTHR10357">
    <property type="entry name" value="ALPHA-AMYLASE FAMILY MEMBER"/>
    <property type="match status" value="1"/>
</dbReference>
<dbReference type="InterPro" id="IPR006047">
    <property type="entry name" value="GH13_cat_dom"/>
</dbReference>
<dbReference type="PANTHER" id="PTHR10357:SF210">
    <property type="entry name" value="MALTODEXTRIN GLUCOSIDASE"/>
    <property type="match status" value="1"/>
</dbReference>
<dbReference type="CDD" id="cd11338">
    <property type="entry name" value="AmyAc_CMD"/>
    <property type="match status" value="1"/>
</dbReference>
<evidence type="ECO:0000256" key="3">
    <source>
        <dbReference type="ARBA" id="ARBA00023295"/>
    </source>
</evidence>
<feature type="domain" description="Glycosyl hydrolase family 13 catalytic" evidence="4">
    <location>
        <begin position="131"/>
        <end position="487"/>
    </location>
</feature>
<dbReference type="GO" id="GO:0004553">
    <property type="term" value="F:hydrolase activity, hydrolyzing O-glycosyl compounds"/>
    <property type="evidence" value="ECO:0007669"/>
    <property type="project" value="InterPro"/>
</dbReference>